<evidence type="ECO:0000313" key="1">
    <source>
        <dbReference type="EMBL" id="KKL98754.1"/>
    </source>
</evidence>
<sequence>MQFHKAAFGWNKQDYETAWAAAMEEGNRSMRCGGRSTWSRQDYENAVGEHSRIMGKLFNRANQELAGGNGQTLDDG</sequence>
<accession>A0A0F9GIX8</accession>
<dbReference type="AlphaFoldDB" id="A0A0F9GIX8"/>
<protein>
    <submittedName>
        <fullName evidence="1">Uncharacterized protein</fullName>
    </submittedName>
</protein>
<organism evidence="1">
    <name type="scientific">marine sediment metagenome</name>
    <dbReference type="NCBI Taxonomy" id="412755"/>
    <lineage>
        <taxon>unclassified sequences</taxon>
        <taxon>metagenomes</taxon>
        <taxon>ecological metagenomes</taxon>
    </lineage>
</organism>
<name>A0A0F9GIX8_9ZZZZ</name>
<gene>
    <name evidence="1" type="ORF">LCGC14_1821310</name>
</gene>
<comment type="caution">
    <text evidence="1">The sequence shown here is derived from an EMBL/GenBank/DDBJ whole genome shotgun (WGS) entry which is preliminary data.</text>
</comment>
<proteinExistence type="predicted"/>
<dbReference type="EMBL" id="LAZR01017837">
    <property type="protein sequence ID" value="KKL98754.1"/>
    <property type="molecule type" value="Genomic_DNA"/>
</dbReference>
<reference evidence="1" key="1">
    <citation type="journal article" date="2015" name="Nature">
        <title>Complex archaea that bridge the gap between prokaryotes and eukaryotes.</title>
        <authorList>
            <person name="Spang A."/>
            <person name="Saw J.H."/>
            <person name="Jorgensen S.L."/>
            <person name="Zaremba-Niedzwiedzka K."/>
            <person name="Martijn J."/>
            <person name="Lind A.E."/>
            <person name="van Eijk R."/>
            <person name="Schleper C."/>
            <person name="Guy L."/>
            <person name="Ettema T.J."/>
        </authorList>
    </citation>
    <scope>NUCLEOTIDE SEQUENCE</scope>
</reference>